<name>A0ABW5M7S4_9BACT</name>
<dbReference type="InterPro" id="IPR013427">
    <property type="entry name" value="Haem-bd_dom_put"/>
</dbReference>
<comment type="caution">
    <text evidence="7">The sequence shown here is derived from an EMBL/GenBank/DDBJ whole genome shotgun (WGS) entry which is preliminary data.</text>
</comment>
<sequence length="903" mass="99614">MIFSFRPAKLVFAFSALTLVGASWVGMQGVESGRPAPENPKIDKLKLLPGFKAEHLYSPSENGQGSWVSMTFDDKGRMITSDQYGFLYRLEMPPIGSGNQQPKIEKLTVGEVTPGDTTQKVGMGYAQGLLYAFNSLYVMVNNRENKNFEKGSGLYRLQDTNGDDQYDKITLLKSLKGEGEHGPHSIVLSPDKKSLYVMCGNFTDVPKLDAYRLPPVWQEDNLFPAIKDPRGHATDRMAPGGWLAKIDPEGQKWELMGAGFRNTFDFAFNDAGDVIGYDSDMEWDFGLPWYKPTRICHITSGAEFGWRTAASNWSPSFGDCLPAVLNMGQGSPTGVFAGRGARFSQKYQKAIYAFDWSFGIIYAVHLQPKGASYSATAEEFISGSPLPLTDGLIGPDGAMYFLTGGRRLESDLYRITYTGTESVAPATQAPALTAEHQLRTKLEQYHGEPMAGAVEAAWPHLNHPDRFVRYAARIAVEHQPVSQWQQKALAETDPVRLTQAMYALAHHGKPEQKSQMLNALLNVKLDPLTEEQQLDVLRAIELVYTRMGLPEGADRTKAIAVLNPRYPAKSATLNRAYSKLLISMEAPTVIERTLTLLAMKNEDGTGPVGGETVTASSDLILRNPQYGLDIAKMLEKLPPAQQTYYATMLSSAKTGWTPELRDRYFKWFADAFGYQGGRSYIGFIDKARKLALAHVPKEQFERYNKLSGADLLTNSGNDLAMGYTPKGPGRNWKLENAVAVVDSGLTGRDYDTGKKIYSAILCSRCHSMRGEGGDIGPDLTQLGTRFSNKDMLEAIIIPDKTVSDQYASTIFLLKNGQSVLGRLVNEDKTSYSISQNPFAPDQLRKIPKKDVASKKYSTVSIMLPGLINSLNPNELKDLIAYLKSGGNQEHEVYKATSGAAKGK</sequence>
<dbReference type="InterPro" id="IPR011041">
    <property type="entry name" value="Quinoprot_gluc/sorb_DH_b-prop"/>
</dbReference>
<feature type="signal peptide" evidence="5">
    <location>
        <begin position="1"/>
        <end position="22"/>
    </location>
</feature>
<accession>A0ABW5M7S4</accession>
<dbReference type="PROSITE" id="PS51007">
    <property type="entry name" value="CYTC"/>
    <property type="match status" value="1"/>
</dbReference>
<dbReference type="Gene3D" id="2.120.10.30">
    <property type="entry name" value="TolB, C-terminal domain"/>
    <property type="match status" value="1"/>
</dbReference>
<keyword evidence="1 4" id="KW-0349">Heme</keyword>
<keyword evidence="3 4" id="KW-0408">Iron</keyword>
<dbReference type="InterPro" id="IPR011042">
    <property type="entry name" value="6-blade_b-propeller_TolB-like"/>
</dbReference>
<dbReference type="NCBIfam" id="TIGR02603">
    <property type="entry name" value="CxxCH_TIGR02603"/>
    <property type="match status" value="1"/>
</dbReference>
<organism evidence="7 8">
    <name type="scientific">Spirosoma soli</name>
    <dbReference type="NCBI Taxonomy" id="1770529"/>
    <lineage>
        <taxon>Bacteria</taxon>
        <taxon>Pseudomonadati</taxon>
        <taxon>Bacteroidota</taxon>
        <taxon>Cytophagia</taxon>
        <taxon>Cytophagales</taxon>
        <taxon>Cytophagaceae</taxon>
        <taxon>Spirosoma</taxon>
    </lineage>
</organism>
<dbReference type="Proteomes" id="UP001597469">
    <property type="component" value="Unassembled WGS sequence"/>
</dbReference>
<keyword evidence="8" id="KW-1185">Reference proteome</keyword>
<evidence type="ECO:0000256" key="1">
    <source>
        <dbReference type="ARBA" id="ARBA00022617"/>
    </source>
</evidence>
<dbReference type="InterPro" id="IPR009056">
    <property type="entry name" value="Cyt_c-like_dom"/>
</dbReference>
<dbReference type="SUPFAM" id="SSF46626">
    <property type="entry name" value="Cytochrome c"/>
    <property type="match status" value="1"/>
</dbReference>
<evidence type="ECO:0000313" key="7">
    <source>
        <dbReference type="EMBL" id="MFD2572709.1"/>
    </source>
</evidence>
<evidence type="ECO:0000256" key="4">
    <source>
        <dbReference type="PROSITE-ProRule" id="PRU00433"/>
    </source>
</evidence>
<dbReference type="InterPro" id="IPR036909">
    <property type="entry name" value="Cyt_c-like_dom_sf"/>
</dbReference>
<evidence type="ECO:0000259" key="6">
    <source>
        <dbReference type="PROSITE" id="PS51007"/>
    </source>
</evidence>
<gene>
    <name evidence="7" type="ORF">ACFSUS_18865</name>
</gene>
<dbReference type="EMBL" id="JBHULN010000012">
    <property type="protein sequence ID" value="MFD2572709.1"/>
    <property type="molecule type" value="Genomic_DNA"/>
</dbReference>
<dbReference type="SUPFAM" id="SSF50952">
    <property type="entry name" value="Soluble quinoprotein glucose dehydrogenase"/>
    <property type="match status" value="1"/>
</dbReference>
<dbReference type="RefSeq" id="WP_381525301.1">
    <property type="nucleotide sequence ID" value="NZ_JBHULN010000012.1"/>
</dbReference>
<feature type="domain" description="Cytochrome c" evidence="6">
    <location>
        <begin position="748"/>
        <end position="886"/>
    </location>
</feature>
<keyword evidence="5" id="KW-0732">Signal</keyword>
<feature type="chain" id="PRO_5046519583" evidence="5">
    <location>
        <begin position="23"/>
        <end position="903"/>
    </location>
</feature>
<proteinExistence type="predicted"/>
<protein>
    <submittedName>
        <fullName evidence="7">Heme-binding protein</fullName>
    </submittedName>
</protein>
<dbReference type="PANTHER" id="PTHR33546">
    <property type="entry name" value="LARGE, MULTIFUNCTIONAL SECRETED PROTEIN-RELATED"/>
    <property type="match status" value="1"/>
</dbReference>
<evidence type="ECO:0000256" key="5">
    <source>
        <dbReference type="SAM" id="SignalP"/>
    </source>
</evidence>
<dbReference type="Gene3D" id="1.10.760.10">
    <property type="entry name" value="Cytochrome c-like domain"/>
    <property type="match status" value="1"/>
</dbReference>
<dbReference type="PANTHER" id="PTHR33546:SF1">
    <property type="entry name" value="LARGE, MULTIFUNCTIONAL SECRETED PROTEIN"/>
    <property type="match status" value="1"/>
</dbReference>
<keyword evidence="2 4" id="KW-0479">Metal-binding</keyword>
<evidence type="ECO:0000256" key="3">
    <source>
        <dbReference type="ARBA" id="ARBA00023004"/>
    </source>
</evidence>
<evidence type="ECO:0000256" key="2">
    <source>
        <dbReference type="ARBA" id="ARBA00022723"/>
    </source>
</evidence>
<reference evidence="8" key="1">
    <citation type="journal article" date="2019" name="Int. J. Syst. Evol. Microbiol.">
        <title>The Global Catalogue of Microorganisms (GCM) 10K type strain sequencing project: providing services to taxonomists for standard genome sequencing and annotation.</title>
        <authorList>
            <consortium name="The Broad Institute Genomics Platform"/>
            <consortium name="The Broad Institute Genome Sequencing Center for Infectious Disease"/>
            <person name="Wu L."/>
            <person name="Ma J."/>
        </authorList>
    </citation>
    <scope>NUCLEOTIDE SEQUENCE [LARGE SCALE GENOMIC DNA]</scope>
    <source>
        <strain evidence="8">KCTC 42805</strain>
    </source>
</reference>
<evidence type="ECO:0000313" key="8">
    <source>
        <dbReference type="Proteomes" id="UP001597469"/>
    </source>
</evidence>